<accession>A0A7L6AXB1</accession>
<evidence type="ECO:0000313" key="2">
    <source>
        <dbReference type="EMBL" id="QLQ33653.1"/>
    </source>
</evidence>
<evidence type="ECO:0000256" key="1">
    <source>
        <dbReference type="SAM" id="SignalP"/>
    </source>
</evidence>
<dbReference type="EMBL" id="CP059265">
    <property type="protein sequence ID" value="QLQ33653.1"/>
    <property type="molecule type" value="Genomic_DNA"/>
</dbReference>
<sequence length="93" mass="9838">MKISSLRVGRLLWLGLFSSPAAFADISGTVFLDYNLNGQLDTTAKMRNFADTMDINVAVDRGVAGAQVRAECVTSSGTSTFGPPPLMRAANSP</sequence>
<evidence type="ECO:0000313" key="3">
    <source>
        <dbReference type="Proteomes" id="UP000510621"/>
    </source>
</evidence>
<dbReference type="KEGG" id="this:HZT40_20900"/>
<reference evidence="2" key="1">
    <citation type="submission" date="2020-06" db="EMBL/GenBank/DDBJ databases">
        <title>Analysis procedures for assessing recovery of high quality, complete, closed genomes from Nanopore long read metagenome sequencing.</title>
        <authorList>
            <person name="Bessarab I."/>
            <person name="Arumugam K."/>
            <person name="Haryono M."/>
            <person name="Liu X."/>
            <person name="Roy S."/>
            <person name="Zuniga-Montanez R.E."/>
            <person name="Qiu G."/>
            <person name="Drautz-Moses D.I."/>
            <person name="Law Y.Y."/>
            <person name="Wuertz S."/>
            <person name="Lauro F.M."/>
            <person name="Huson D.H."/>
            <person name="Williams R.B."/>
        </authorList>
    </citation>
    <scope>NUCLEOTIDE SEQUENCE [LARGE SCALE GENOMIC DNA]</scope>
    <source>
        <strain evidence="2">SSD2</strain>
    </source>
</reference>
<proteinExistence type="predicted"/>
<protein>
    <submittedName>
        <fullName evidence="2">Uncharacterized protein</fullName>
    </submittedName>
</protein>
<dbReference type="Proteomes" id="UP000510621">
    <property type="component" value="Chromosome"/>
</dbReference>
<gene>
    <name evidence="2" type="ORF">HZT40_20900</name>
</gene>
<feature type="chain" id="PRO_5029795110" evidence="1">
    <location>
        <begin position="25"/>
        <end position="93"/>
    </location>
</feature>
<dbReference type="AlphaFoldDB" id="A0A7L6AXB1"/>
<organism evidence="2 3">
    <name type="scientific">Candidatus Thiothrix singaporensis</name>
    <dbReference type="NCBI Taxonomy" id="2799669"/>
    <lineage>
        <taxon>Bacteria</taxon>
        <taxon>Pseudomonadati</taxon>
        <taxon>Pseudomonadota</taxon>
        <taxon>Gammaproteobacteria</taxon>
        <taxon>Thiotrichales</taxon>
        <taxon>Thiotrichaceae</taxon>
        <taxon>Thiothrix</taxon>
    </lineage>
</organism>
<feature type="signal peptide" evidence="1">
    <location>
        <begin position="1"/>
        <end position="24"/>
    </location>
</feature>
<keyword evidence="3" id="KW-1185">Reference proteome</keyword>
<keyword evidence="1" id="KW-0732">Signal</keyword>
<name>A0A7L6AXB1_9GAMM</name>